<dbReference type="NCBIfam" id="TIGR00654">
    <property type="entry name" value="PhzF_family"/>
    <property type="match status" value="1"/>
</dbReference>
<evidence type="ECO:0000256" key="1">
    <source>
        <dbReference type="PIRSR" id="PIRSR016184-1"/>
    </source>
</evidence>
<sequence length="300" mass="32599">MATKLAFTNLDVFTSTRFLGNPLAIVRIPSDLEGGLTQSQKQIIAREFNFSETVFLHETSDADSPVTIDIFTPTRELPFAGHPTVGSGWYLLSRNPTRESVTLRTKAGNIPVVKADGGKVRIEVPTDFKVHASHPLPEFKAQQTRLSGSDYIFGADGAEPVVSIVKGMTFYLVEVASEDALSRLQLTSQQFELSDSHLGEWQGFVGLYAFYQTKDGVVRTRLFSDGIEDPATGSAASTLGGWLAQKRGEGSHQISIVQGVEMGRRSEIEVSVDIGSDKKIQKIQLAGGAVEVMEGTVFSQ</sequence>
<accession>A0A8H7XX44</accession>
<proteinExistence type="predicted"/>
<dbReference type="PIRSF" id="PIRSF016184">
    <property type="entry name" value="PhzC_PhzF"/>
    <property type="match status" value="1"/>
</dbReference>
<gene>
    <name evidence="2" type="ORF">JR316_007667</name>
</gene>
<dbReference type="SUPFAM" id="SSF54506">
    <property type="entry name" value="Diaminopimelate epimerase-like"/>
    <property type="match status" value="1"/>
</dbReference>
<dbReference type="EMBL" id="JAFIQS010000007">
    <property type="protein sequence ID" value="KAG5167319.1"/>
    <property type="molecule type" value="Genomic_DNA"/>
</dbReference>
<dbReference type="GO" id="GO:0016853">
    <property type="term" value="F:isomerase activity"/>
    <property type="evidence" value="ECO:0007669"/>
    <property type="project" value="TreeGrafter"/>
</dbReference>
<protein>
    <submittedName>
        <fullName evidence="2">Uncharacterized protein</fullName>
    </submittedName>
</protein>
<dbReference type="PANTHER" id="PTHR13774">
    <property type="entry name" value="PHENAZINE BIOSYNTHESIS PROTEIN"/>
    <property type="match status" value="1"/>
</dbReference>
<evidence type="ECO:0000313" key="2">
    <source>
        <dbReference type="EMBL" id="KAG5167319.1"/>
    </source>
</evidence>
<dbReference type="InterPro" id="IPR003719">
    <property type="entry name" value="Phenazine_PhzF-like"/>
</dbReference>
<feature type="active site" evidence="1">
    <location>
        <position position="52"/>
    </location>
</feature>
<dbReference type="PANTHER" id="PTHR13774:SF32">
    <property type="entry name" value="ANTISENSE-ENHANCING SEQUENCE 1"/>
    <property type="match status" value="1"/>
</dbReference>
<dbReference type="OrthoDB" id="75169at2759"/>
<dbReference type="Pfam" id="PF02567">
    <property type="entry name" value="PhzC-PhzF"/>
    <property type="match status" value="1"/>
</dbReference>
<dbReference type="GO" id="GO:0005737">
    <property type="term" value="C:cytoplasm"/>
    <property type="evidence" value="ECO:0007669"/>
    <property type="project" value="TreeGrafter"/>
</dbReference>
<organism evidence="2">
    <name type="scientific">Psilocybe cubensis</name>
    <name type="common">Psychedelic mushroom</name>
    <name type="synonym">Stropharia cubensis</name>
    <dbReference type="NCBI Taxonomy" id="181762"/>
    <lineage>
        <taxon>Eukaryota</taxon>
        <taxon>Fungi</taxon>
        <taxon>Dikarya</taxon>
        <taxon>Basidiomycota</taxon>
        <taxon>Agaricomycotina</taxon>
        <taxon>Agaricomycetes</taxon>
        <taxon>Agaricomycetidae</taxon>
        <taxon>Agaricales</taxon>
        <taxon>Agaricineae</taxon>
        <taxon>Strophariaceae</taxon>
        <taxon>Psilocybe</taxon>
    </lineage>
</organism>
<dbReference type="Gene3D" id="3.10.310.10">
    <property type="entry name" value="Diaminopimelate Epimerase, Chain A, domain 1"/>
    <property type="match status" value="2"/>
</dbReference>
<comment type="caution">
    <text evidence="2">The sequence shown here is derived from an EMBL/GenBank/DDBJ whole genome shotgun (WGS) entry which is preliminary data.</text>
</comment>
<reference evidence="2" key="1">
    <citation type="submission" date="2021-02" db="EMBL/GenBank/DDBJ databases">
        <title>Psilocybe cubensis genome.</title>
        <authorList>
            <person name="Mckernan K.J."/>
            <person name="Crawford S."/>
            <person name="Trippe A."/>
            <person name="Kane L.T."/>
            <person name="Mclaughlin S."/>
        </authorList>
    </citation>
    <scope>NUCLEOTIDE SEQUENCE [LARGE SCALE GENOMIC DNA]</scope>
    <source>
        <strain evidence="2">MGC-MH-2018</strain>
    </source>
</reference>
<name>A0A8H7XX44_PSICU</name>
<dbReference type="AlphaFoldDB" id="A0A8H7XX44"/>